<dbReference type="InterPro" id="IPR013785">
    <property type="entry name" value="Aldolase_TIM"/>
</dbReference>
<dbReference type="SUPFAM" id="SSF102114">
    <property type="entry name" value="Radical SAM enzymes"/>
    <property type="match status" value="1"/>
</dbReference>
<proteinExistence type="predicted"/>
<keyword evidence="7" id="KW-1185">Reference proteome</keyword>
<accession>A0A1D7QRU7</accession>
<dbReference type="Pfam" id="PF04055">
    <property type="entry name" value="Radical_SAM"/>
    <property type="match status" value="1"/>
</dbReference>
<dbReference type="PANTHER" id="PTHR43288:SF1">
    <property type="entry name" value="GLYCYL-RADICAL ENZYME ACTIVATING ENZYME MJ0021-RELATED"/>
    <property type="match status" value="1"/>
</dbReference>
<gene>
    <name evidence="6" type="ORF">BBEV_0340</name>
</gene>
<evidence type="ECO:0000256" key="2">
    <source>
        <dbReference type="ARBA" id="ARBA00022723"/>
    </source>
</evidence>
<dbReference type="PATRIC" id="fig|632773.3.peg.366"/>
<dbReference type="STRING" id="632773.BBEV_0340"/>
<dbReference type="AlphaFoldDB" id="A0A1D7QRU7"/>
<feature type="domain" description="Radical SAM core" evidence="5">
    <location>
        <begin position="80"/>
        <end position="305"/>
    </location>
</feature>
<dbReference type="GO" id="GO:0051536">
    <property type="term" value="F:iron-sulfur cluster binding"/>
    <property type="evidence" value="ECO:0007669"/>
    <property type="project" value="UniProtKB-KW"/>
</dbReference>
<dbReference type="GO" id="GO:0046872">
    <property type="term" value="F:metal ion binding"/>
    <property type="evidence" value="ECO:0007669"/>
    <property type="project" value="UniProtKB-KW"/>
</dbReference>
<dbReference type="Proteomes" id="UP000094463">
    <property type="component" value="Chromosome"/>
</dbReference>
<evidence type="ECO:0000313" key="6">
    <source>
        <dbReference type="EMBL" id="AOM81734.1"/>
    </source>
</evidence>
<protein>
    <recommendedName>
        <fullName evidence="5">Radical SAM core domain-containing protein</fullName>
    </recommendedName>
</protein>
<dbReference type="InterPro" id="IPR058240">
    <property type="entry name" value="rSAM_sf"/>
</dbReference>
<dbReference type="EMBL" id="CP012502">
    <property type="protein sequence ID" value="AOM81734.1"/>
    <property type="molecule type" value="Genomic_DNA"/>
</dbReference>
<keyword evidence="1" id="KW-0949">S-adenosyl-L-methionine</keyword>
<dbReference type="SFLD" id="SFLDS00029">
    <property type="entry name" value="Radical_SAM"/>
    <property type="match status" value="1"/>
</dbReference>
<evidence type="ECO:0000259" key="5">
    <source>
        <dbReference type="PROSITE" id="PS51918"/>
    </source>
</evidence>
<sequence>MMNMTNDCQDVKNPVFQAYLKRYEEIQKQTDEAIASLGIAFGGRSDEVNLTFDESEGVVSRNQNKSHYVNWISPACIACQTGEKSHTSFVSFKCHKSCYFCFNENQENFAEFQVRNNHPVLELERLLKQGKTFEHIALTGGEPLLHPKESVAFFEFIRDNTPKTYTRLYTAGDLLNNMLLKALGDAGLDEVRFSVKQDETSKQHEQLFERMRLSKSYIPRVVVEMPVIPGTLSEMKALLLKLDAIGIDGINLLEFCFPIQNPAPFIERGFKLKYPPFETYYNYWYAGGLAIDESQDLCRELLSFAVKEDLSLGVHYCSLENKHTGQLYQQNSTINDDQVRTFSQRDYFLKSAKAFGEDVNKVKHYLDERELTGYELHPDHQYIEFSVSYLEQIQKELNVEIGIASLVTEQDATGNVFREVGILPI</sequence>
<dbReference type="OrthoDB" id="6457556at2"/>
<dbReference type="PANTHER" id="PTHR43288">
    <property type="entry name" value="BIOTIN SYNTHASE-RELATED PROTEIN, RADICAL SAM SUPERFAMILY"/>
    <property type="match status" value="1"/>
</dbReference>
<evidence type="ECO:0000256" key="1">
    <source>
        <dbReference type="ARBA" id="ARBA00022691"/>
    </source>
</evidence>
<evidence type="ECO:0000313" key="7">
    <source>
        <dbReference type="Proteomes" id="UP000094463"/>
    </source>
</evidence>
<keyword evidence="4" id="KW-0411">Iron-sulfur</keyword>
<dbReference type="RefSeq" id="WP_069363879.1">
    <property type="nucleotide sequence ID" value="NZ_CP012502.1"/>
</dbReference>
<name>A0A1D7QRU7_9BACI</name>
<dbReference type="CDD" id="cd01335">
    <property type="entry name" value="Radical_SAM"/>
    <property type="match status" value="1"/>
</dbReference>
<dbReference type="GO" id="GO:0003824">
    <property type="term" value="F:catalytic activity"/>
    <property type="evidence" value="ECO:0007669"/>
    <property type="project" value="InterPro"/>
</dbReference>
<organism evidence="6 7">
    <name type="scientific">Salisediminibacterium beveridgei</name>
    <dbReference type="NCBI Taxonomy" id="632773"/>
    <lineage>
        <taxon>Bacteria</taxon>
        <taxon>Bacillati</taxon>
        <taxon>Bacillota</taxon>
        <taxon>Bacilli</taxon>
        <taxon>Bacillales</taxon>
        <taxon>Bacillaceae</taxon>
        <taxon>Salisediminibacterium</taxon>
    </lineage>
</organism>
<dbReference type="PROSITE" id="PS51918">
    <property type="entry name" value="RADICAL_SAM"/>
    <property type="match status" value="1"/>
</dbReference>
<keyword evidence="2" id="KW-0479">Metal-binding</keyword>
<dbReference type="Gene3D" id="3.20.20.70">
    <property type="entry name" value="Aldolase class I"/>
    <property type="match status" value="1"/>
</dbReference>
<keyword evidence="3" id="KW-0408">Iron</keyword>
<evidence type="ECO:0000256" key="4">
    <source>
        <dbReference type="ARBA" id="ARBA00023014"/>
    </source>
</evidence>
<dbReference type="KEGG" id="bbev:BBEV_0340"/>
<reference evidence="6 7" key="1">
    <citation type="submission" date="2015-08" db="EMBL/GenBank/DDBJ databases">
        <title>The complete genome sequence of Bacillus beveridgei MLTeJB.</title>
        <authorList>
            <person name="Hanson T.E."/>
            <person name="Mesa C."/>
            <person name="Basesman S.M."/>
            <person name="Oremland R.S."/>
        </authorList>
    </citation>
    <scope>NUCLEOTIDE SEQUENCE [LARGE SCALE GENOMIC DNA]</scope>
    <source>
        <strain evidence="6 7">MLTeJB</strain>
    </source>
</reference>
<dbReference type="InterPro" id="IPR007197">
    <property type="entry name" value="rSAM"/>
</dbReference>
<evidence type="ECO:0000256" key="3">
    <source>
        <dbReference type="ARBA" id="ARBA00023004"/>
    </source>
</evidence>